<evidence type="ECO:0000313" key="4">
    <source>
        <dbReference type="Proteomes" id="UP001238450"/>
    </source>
</evidence>
<feature type="domain" description="Spore protein YkvP/CgeB glycosyl transferase-like" evidence="2">
    <location>
        <begin position="327"/>
        <end position="470"/>
    </location>
</feature>
<evidence type="ECO:0000259" key="1">
    <source>
        <dbReference type="Pfam" id="PF12996"/>
    </source>
</evidence>
<name>A0AAJ1WTM1_9BACL</name>
<dbReference type="Pfam" id="PF12996">
    <property type="entry name" value="DUF3880"/>
    <property type="match status" value="1"/>
</dbReference>
<keyword evidence="4" id="KW-1185">Reference proteome</keyword>
<feature type="domain" description="Spore protein YkvP N-terminal" evidence="1">
    <location>
        <begin position="248"/>
        <end position="308"/>
    </location>
</feature>
<sequence>MSIRVKRTGSYRILNTNKKSISIKALRNYIKHIEQQNGLFDKNGDHVSRNDFMKRVIGQKNQGIAAYKIAISFRKHEVKEYKFHIKKIVREMMGQYEQKNKVQMDWIGAFCEGKRPCCNIVIRGRTHADKPVSIKKKNIEQMEYDARQAKNSLYQNKRILFVSTGIPFPYWPIEHSIAKALNMITHHSLTINQGDDILQVVQEFNPDLVIVLLGHNGYLAEKISLIRQLGVKTALWATDDPYFIDISKEVATYYDYVFTIDTGCIGFYRSIGCQKVFHLPLATDPEVFRPMNVASSYCSDICFVGSLYGARRIAFFNSISSYLLTKKVLLVGLYWDQIQNYSLFQDKIRLGWTPGEEAARYYNGAKIVINLHREHNENQNQFLVPALSINNRTFEVASCGSFQLTDIRPDLHEFYTPGLEIETFENPDDFINKIEYYLKNENERKKIEMNGLKRTLQENTYEKRLRQLLDICFS</sequence>
<gene>
    <name evidence="3" type="ORF">J2Z48_003199</name>
</gene>
<dbReference type="RefSeq" id="WP_307255000.1">
    <property type="nucleotide sequence ID" value="NZ_JAUSUV010000027.1"/>
</dbReference>
<protein>
    <submittedName>
        <fullName evidence="3">Spore maturation protein CgeB</fullName>
    </submittedName>
</protein>
<evidence type="ECO:0000313" key="3">
    <source>
        <dbReference type="EMBL" id="MDQ0418975.1"/>
    </source>
</evidence>
<reference evidence="3 4" key="1">
    <citation type="submission" date="2023-07" db="EMBL/GenBank/DDBJ databases">
        <title>Genomic Encyclopedia of Type Strains, Phase IV (KMG-IV): sequencing the most valuable type-strain genomes for metagenomic binning, comparative biology and taxonomic classification.</title>
        <authorList>
            <person name="Goeker M."/>
        </authorList>
    </citation>
    <scope>NUCLEOTIDE SEQUENCE [LARGE SCALE GENOMIC DNA]</scope>
    <source>
        <strain evidence="3 4">DSM 46876</strain>
    </source>
</reference>
<dbReference type="EMBL" id="JAUSUV010000027">
    <property type="protein sequence ID" value="MDQ0418975.1"/>
    <property type="molecule type" value="Genomic_DNA"/>
</dbReference>
<dbReference type="AlphaFoldDB" id="A0AAJ1WTM1"/>
<dbReference type="Gene3D" id="3.40.50.2000">
    <property type="entry name" value="Glycogen Phosphorylase B"/>
    <property type="match status" value="1"/>
</dbReference>
<dbReference type="InterPro" id="IPR024542">
    <property type="entry name" value="YkvP_N"/>
</dbReference>
<organism evidence="3 4">
    <name type="scientific">Croceifilum oryzae</name>
    <dbReference type="NCBI Taxonomy" id="1553429"/>
    <lineage>
        <taxon>Bacteria</taxon>
        <taxon>Bacillati</taxon>
        <taxon>Bacillota</taxon>
        <taxon>Bacilli</taxon>
        <taxon>Bacillales</taxon>
        <taxon>Thermoactinomycetaceae</taxon>
        <taxon>Croceifilum</taxon>
    </lineage>
</organism>
<evidence type="ECO:0000259" key="2">
    <source>
        <dbReference type="Pfam" id="PF13524"/>
    </source>
</evidence>
<accession>A0AAJ1WTM1</accession>
<dbReference type="Pfam" id="PF13524">
    <property type="entry name" value="Glyco_trans_1_2"/>
    <property type="match status" value="1"/>
</dbReference>
<dbReference type="SUPFAM" id="SSF53756">
    <property type="entry name" value="UDP-Glycosyltransferase/glycogen phosphorylase"/>
    <property type="match status" value="1"/>
</dbReference>
<comment type="caution">
    <text evidence="3">The sequence shown here is derived from an EMBL/GenBank/DDBJ whole genome shotgun (WGS) entry which is preliminary data.</text>
</comment>
<dbReference type="Proteomes" id="UP001238450">
    <property type="component" value="Unassembled WGS sequence"/>
</dbReference>
<dbReference type="InterPro" id="IPR055259">
    <property type="entry name" value="YkvP/CgeB_Glyco_trans-like"/>
</dbReference>
<proteinExistence type="predicted"/>